<reference evidence="1" key="1">
    <citation type="journal article" date="2014" name="Front. Microbiol.">
        <title>High frequency of phylogenetically diverse reductive dehalogenase-homologous genes in deep subseafloor sedimentary metagenomes.</title>
        <authorList>
            <person name="Kawai M."/>
            <person name="Futagami T."/>
            <person name="Toyoda A."/>
            <person name="Takaki Y."/>
            <person name="Nishi S."/>
            <person name="Hori S."/>
            <person name="Arai W."/>
            <person name="Tsubouchi T."/>
            <person name="Morono Y."/>
            <person name="Uchiyama I."/>
            <person name="Ito T."/>
            <person name="Fujiyama A."/>
            <person name="Inagaki F."/>
            <person name="Takami H."/>
        </authorList>
    </citation>
    <scope>NUCLEOTIDE SEQUENCE</scope>
    <source>
        <strain evidence="1">Expedition CK06-06</strain>
    </source>
</reference>
<feature type="non-terminal residue" evidence="1">
    <location>
        <position position="1"/>
    </location>
</feature>
<organism evidence="1">
    <name type="scientific">marine sediment metagenome</name>
    <dbReference type="NCBI Taxonomy" id="412755"/>
    <lineage>
        <taxon>unclassified sequences</taxon>
        <taxon>metagenomes</taxon>
        <taxon>ecological metagenomes</taxon>
    </lineage>
</organism>
<gene>
    <name evidence="1" type="ORF">S12H4_27909</name>
</gene>
<protein>
    <submittedName>
        <fullName evidence="1">Uncharacterized protein</fullName>
    </submittedName>
</protein>
<evidence type="ECO:0000313" key="1">
    <source>
        <dbReference type="EMBL" id="GAJ00800.1"/>
    </source>
</evidence>
<proteinExistence type="predicted"/>
<comment type="caution">
    <text evidence="1">The sequence shown here is derived from an EMBL/GenBank/DDBJ whole genome shotgun (WGS) entry which is preliminary data.</text>
</comment>
<dbReference type="AlphaFoldDB" id="X1V779"/>
<dbReference type="EMBL" id="BARW01015966">
    <property type="protein sequence ID" value="GAJ00800.1"/>
    <property type="molecule type" value="Genomic_DNA"/>
</dbReference>
<name>X1V779_9ZZZZ</name>
<accession>X1V779</accession>
<sequence>ASVKVGRMVNSRLEACKNAVRLAMGDFVGKWKTVGPLAP</sequence>